<dbReference type="AlphaFoldDB" id="A0A1F6BW36"/>
<gene>
    <name evidence="1" type="ORF">A3A21_01910</name>
</gene>
<evidence type="ECO:0000313" key="2">
    <source>
        <dbReference type="Proteomes" id="UP000176996"/>
    </source>
</evidence>
<dbReference type="EMBL" id="MFKK01000020">
    <property type="protein sequence ID" value="OGG40727.1"/>
    <property type="molecule type" value="Genomic_DNA"/>
</dbReference>
<proteinExistence type="predicted"/>
<evidence type="ECO:0000313" key="1">
    <source>
        <dbReference type="EMBL" id="OGG40727.1"/>
    </source>
</evidence>
<organism evidence="1 2">
    <name type="scientific">Candidatus Jorgensenbacteria bacterium RIFCSPLOWO2_01_FULL_45_25b</name>
    <dbReference type="NCBI Taxonomy" id="1798471"/>
    <lineage>
        <taxon>Bacteria</taxon>
        <taxon>Candidatus Joergenseniibacteriota</taxon>
    </lineage>
</organism>
<comment type="caution">
    <text evidence="1">The sequence shown here is derived from an EMBL/GenBank/DDBJ whole genome shotgun (WGS) entry which is preliminary data.</text>
</comment>
<evidence type="ECO:0008006" key="3">
    <source>
        <dbReference type="Google" id="ProtNLM"/>
    </source>
</evidence>
<protein>
    <recommendedName>
        <fullName evidence="3">GNAT family N-acetyltransferase</fullName>
    </recommendedName>
</protein>
<dbReference type="Proteomes" id="UP000176996">
    <property type="component" value="Unassembled WGS sequence"/>
</dbReference>
<name>A0A1F6BW36_9BACT</name>
<reference evidence="1 2" key="1">
    <citation type="journal article" date="2016" name="Nat. Commun.">
        <title>Thousands of microbial genomes shed light on interconnected biogeochemical processes in an aquifer system.</title>
        <authorList>
            <person name="Anantharaman K."/>
            <person name="Brown C.T."/>
            <person name="Hug L.A."/>
            <person name="Sharon I."/>
            <person name="Castelle C.J."/>
            <person name="Probst A.J."/>
            <person name="Thomas B.C."/>
            <person name="Singh A."/>
            <person name="Wilkins M.J."/>
            <person name="Karaoz U."/>
            <person name="Brodie E.L."/>
            <person name="Williams K.H."/>
            <person name="Hubbard S.S."/>
            <person name="Banfield J.F."/>
        </authorList>
    </citation>
    <scope>NUCLEOTIDE SEQUENCE [LARGE SCALE GENOMIC DNA]</scope>
</reference>
<sequence>MRNVFVFTPAAKRLNMLLDVERRAWGTAGGEELEASSAKIKARLTSFREGITLAVVEKIPAGSQYAFRFDWDGDSTSLSSWEEGTKHGWTDQVHVATGNTGFLVGVGVNPEFRGEKFTHNLRFPHTMRISELLIARTLDNLFEMGVEQVIANARIPLYHTRPEMGVDEYCELRQEDGAPYDPVLRFHERMGAKILKPVEYSMEDAESRNGGCWVLYSGLFSI</sequence>
<dbReference type="Gene3D" id="3.40.630.30">
    <property type="match status" value="1"/>
</dbReference>
<accession>A0A1F6BW36</accession>
<dbReference type="STRING" id="1798471.A3A21_01910"/>